<feature type="region of interest" description="Disordered" evidence="1">
    <location>
        <begin position="225"/>
        <end position="256"/>
    </location>
</feature>
<dbReference type="InterPro" id="IPR019554">
    <property type="entry name" value="Soluble_ligand-bd"/>
</dbReference>
<dbReference type="OrthoDB" id="9758724at2"/>
<protein>
    <submittedName>
        <fullName evidence="4">Competence protein ComEA</fullName>
    </submittedName>
</protein>
<dbReference type="SUPFAM" id="SSF47781">
    <property type="entry name" value="RuvA domain 2-like"/>
    <property type="match status" value="1"/>
</dbReference>
<feature type="compositionally biased region" description="Low complexity" evidence="1">
    <location>
        <begin position="143"/>
        <end position="159"/>
    </location>
</feature>
<dbReference type="Pfam" id="PF12836">
    <property type="entry name" value="HHH_3"/>
    <property type="match status" value="1"/>
</dbReference>
<proteinExistence type="predicted"/>
<name>A0A2A9D077_9MICO</name>
<feature type="compositionally biased region" description="Basic and acidic residues" evidence="1">
    <location>
        <begin position="93"/>
        <end position="103"/>
    </location>
</feature>
<evidence type="ECO:0000313" key="5">
    <source>
        <dbReference type="Proteomes" id="UP000224915"/>
    </source>
</evidence>
<feature type="compositionally biased region" description="Gly residues" evidence="1">
    <location>
        <begin position="238"/>
        <end position="254"/>
    </location>
</feature>
<evidence type="ECO:0000256" key="1">
    <source>
        <dbReference type="SAM" id="MobiDB-lite"/>
    </source>
</evidence>
<keyword evidence="2" id="KW-1133">Transmembrane helix</keyword>
<accession>A0A2A9D077</accession>
<dbReference type="RefSeq" id="WP_143556902.1">
    <property type="nucleotide sequence ID" value="NZ_PDJD01000001.1"/>
</dbReference>
<dbReference type="InterPro" id="IPR010994">
    <property type="entry name" value="RuvA_2-like"/>
</dbReference>
<dbReference type="PANTHER" id="PTHR21180:SF32">
    <property type="entry name" value="ENDONUCLEASE_EXONUCLEASE_PHOSPHATASE FAMILY DOMAIN-CONTAINING PROTEIN 1"/>
    <property type="match status" value="1"/>
</dbReference>
<feature type="transmembrane region" description="Helical" evidence="2">
    <location>
        <begin position="56"/>
        <end position="81"/>
    </location>
</feature>
<dbReference type="PANTHER" id="PTHR21180">
    <property type="entry name" value="ENDONUCLEASE/EXONUCLEASE/PHOSPHATASE FAMILY DOMAIN-CONTAINING PROTEIN 1"/>
    <property type="match status" value="1"/>
</dbReference>
<dbReference type="Proteomes" id="UP000224915">
    <property type="component" value="Unassembled WGS sequence"/>
</dbReference>
<dbReference type="Gene3D" id="1.10.150.280">
    <property type="entry name" value="AF1531-like domain"/>
    <property type="match status" value="1"/>
</dbReference>
<dbReference type="InterPro" id="IPR051675">
    <property type="entry name" value="Endo/Exo/Phosphatase_dom_1"/>
</dbReference>
<feature type="domain" description="Soluble ligand binding" evidence="3">
    <location>
        <begin position="169"/>
        <end position="223"/>
    </location>
</feature>
<gene>
    <name evidence="4" type="ORF">ATL40_1626</name>
</gene>
<dbReference type="GO" id="GO:0015627">
    <property type="term" value="C:type II protein secretion system complex"/>
    <property type="evidence" value="ECO:0007669"/>
    <property type="project" value="TreeGrafter"/>
</dbReference>
<sequence length="318" mass="31343">MALLQRAKLLALTRAAYTASEGVAPWDAESGDEQASRVTEPPGGRRPRRRAARRRLTPRAILAVVLLLVTATLVVVLRAAVAADATQSAVRTAEADTLERGDGGEQSAGGHTEDSGGAAPQPEASSAGAGPDPESTGLDREAAAATEASTAAAPGGTAAADPLTPGTVVVHVAGQVSAPGVVELPAGSRVADAVEAAGGATDQADLGAVNLARVVTDGEQVRVPAPGEEVAQPEAPPGAGGAGAGSEPGAGGEGVTVDLNTASLAQLDALPGIGPTLSQRIIDWRTEHGGFQDVAELELVSGIGPAVMADLEGMVSVG</sequence>
<keyword evidence="2" id="KW-0472">Membrane</keyword>
<dbReference type="GO" id="GO:0015628">
    <property type="term" value="P:protein secretion by the type II secretion system"/>
    <property type="evidence" value="ECO:0007669"/>
    <property type="project" value="TreeGrafter"/>
</dbReference>
<keyword evidence="2" id="KW-0812">Transmembrane</keyword>
<evidence type="ECO:0000256" key="2">
    <source>
        <dbReference type="SAM" id="Phobius"/>
    </source>
</evidence>
<dbReference type="AlphaFoldDB" id="A0A2A9D077"/>
<evidence type="ECO:0000313" key="4">
    <source>
        <dbReference type="EMBL" id="PFG20043.1"/>
    </source>
</evidence>
<feature type="region of interest" description="Disordered" evidence="1">
    <location>
        <begin position="25"/>
        <end position="52"/>
    </location>
</feature>
<organism evidence="4 5">
    <name type="scientific">Serinibacter salmoneus</name>
    <dbReference type="NCBI Taxonomy" id="556530"/>
    <lineage>
        <taxon>Bacteria</taxon>
        <taxon>Bacillati</taxon>
        <taxon>Actinomycetota</taxon>
        <taxon>Actinomycetes</taxon>
        <taxon>Micrococcales</taxon>
        <taxon>Beutenbergiaceae</taxon>
        <taxon>Serinibacter</taxon>
    </lineage>
</organism>
<keyword evidence="5" id="KW-1185">Reference proteome</keyword>
<comment type="caution">
    <text evidence="4">The sequence shown here is derived from an EMBL/GenBank/DDBJ whole genome shotgun (WGS) entry which is preliminary data.</text>
</comment>
<feature type="region of interest" description="Disordered" evidence="1">
    <location>
        <begin position="86"/>
        <end position="159"/>
    </location>
</feature>
<dbReference type="EMBL" id="PDJD01000001">
    <property type="protein sequence ID" value="PFG20043.1"/>
    <property type="molecule type" value="Genomic_DNA"/>
</dbReference>
<evidence type="ECO:0000259" key="3">
    <source>
        <dbReference type="Pfam" id="PF10531"/>
    </source>
</evidence>
<dbReference type="Gene3D" id="3.10.560.10">
    <property type="entry name" value="Outer membrane lipoprotein wza domain like"/>
    <property type="match status" value="1"/>
</dbReference>
<dbReference type="Pfam" id="PF10531">
    <property type="entry name" value="SLBB"/>
    <property type="match status" value="1"/>
</dbReference>
<reference evidence="4 5" key="1">
    <citation type="submission" date="2017-10" db="EMBL/GenBank/DDBJ databases">
        <title>Sequencing the genomes of 1000 actinobacteria strains.</title>
        <authorList>
            <person name="Klenk H.-P."/>
        </authorList>
    </citation>
    <scope>NUCLEOTIDE SEQUENCE [LARGE SCALE GENOMIC DNA]</scope>
    <source>
        <strain evidence="4 5">DSM 21801</strain>
    </source>
</reference>